<dbReference type="Gene3D" id="1.20.245.10">
    <property type="entry name" value="Lipoxygenase-1, Domain 5"/>
    <property type="match status" value="1"/>
</dbReference>
<dbReference type="PANTHER" id="PTHR11771">
    <property type="entry name" value="LIPOXYGENASE"/>
    <property type="match status" value="1"/>
</dbReference>
<dbReference type="PROSITE" id="PS51393">
    <property type="entry name" value="LIPOXYGENASE_3"/>
    <property type="match status" value="1"/>
</dbReference>
<evidence type="ECO:0000256" key="4">
    <source>
        <dbReference type="ARBA" id="ARBA00022767"/>
    </source>
</evidence>
<dbReference type="SUPFAM" id="SSF48484">
    <property type="entry name" value="Lipoxigenase"/>
    <property type="match status" value="1"/>
</dbReference>
<dbReference type="InterPro" id="IPR036392">
    <property type="entry name" value="PLAT/LH2_dom_sf"/>
</dbReference>
<dbReference type="GO" id="GO:0016702">
    <property type="term" value="F:oxidoreductase activity, acting on single donors with incorporation of molecular oxygen, incorporation of two atoms of oxygen"/>
    <property type="evidence" value="ECO:0007669"/>
    <property type="project" value="InterPro"/>
</dbReference>
<keyword evidence="4" id="KW-0925">Oxylipin biosynthesis</keyword>
<keyword evidence="9" id="KW-0275">Fatty acid biosynthesis</keyword>
<dbReference type="PRINTS" id="PR00468">
    <property type="entry name" value="PLTLPOXGNASE"/>
</dbReference>
<evidence type="ECO:0000259" key="11">
    <source>
        <dbReference type="PROSITE" id="PS51393"/>
    </source>
</evidence>
<evidence type="ECO:0000313" key="13">
    <source>
        <dbReference type="Proteomes" id="UP000822688"/>
    </source>
</evidence>
<evidence type="ECO:0000256" key="2">
    <source>
        <dbReference type="ARBA" id="ARBA00022516"/>
    </source>
</evidence>
<dbReference type="GO" id="GO:0031408">
    <property type="term" value="P:oxylipin biosynthetic process"/>
    <property type="evidence" value="ECO:0007669"/>
    <property type="project" value="UniProtKB-KW"/>
</dbReference>
<evidence type="ECO:0000313" key="12">
    <source>
        <dbReference type="EMBL" id="KAG0558905.1"/>
    </source>
</evidence>
<evidence type="ECO:0000256" key="5">
    <source>
        <dbReference type="ARBA" id="ARBA00022832"/>
    </source>
</evidence>
<feature type="domain" description="Lipoxygenase" evidence="11">
    <location>
        <begin position="236"/>
        <end position="941"/>
    </location>
</feature>
<keyword evidence="3" id="KW-0479">Metal-binding</keyword>
<dbReference type="Proteomes" id="UP000822688">
    <property type="component" value="Chromosome 10"/>
</dbReference>
<keyword evidence="13" id="KW-1185">Reference proteome</keyword>
<dbReference type="PRINTS" id="PR00087">
    <property type="entry name" value="LIPOXYGENASE"/>
</dbReference>
<dbReference type="InterPro" id="IPR001246">
    <property type="entry name" value="LipOase_plant"/>
</dbReference>
<keyword evidence="2" id="KW-0444">Lipid biosynthesis</keyword>
<dbReference type="InterPro" id="IPR001024">
    <property type="entry name" value="PLAT/LH2_dom"/>
</dbReference>
<evidence type="ECO:0000256" key="6">
    <source>
        <dbReference type="ARBA" id="ARBA00022964"/>
    </source>
</evidence>
<dbReference type="GO" id="GO:0034440">
    <property type="term" value="P:lipid oxidation"/>
    <property type="evidence" value="ECO:0007669"/>
    <property type="project" value="InterPro"/>
</dbReference>
<dbReference type="GO" id="GO:0046872">
    <property type="term" value="F:metal ion binding"/>
    <property type="evidence" value="ECO:0007669"/>
    <property type="project" value="UniProtKB-KW"/>
</dbReference>
<dbReference type="Pfam" id="PF00305">
    <property type="entry name" value="Lipoxygenase"/>
    <property type="match status" value="1"/>
</dbReference>
<dbReference type="SMART" id="SM00308">
    <property type="entry name" value="LH2"/>
    <property type="match status" value="1"/>
</dbReference>
<dbReference type="AlphaFoldDB" id="A0A8T0GJZ9"/>
<name>A0A8T0GJZ9_CERPU</name>
<keyword evidence="8" id="KW-0443">Lipid metabolism</keyword>
<comment type="similarity">
    <text evidence="1">Belongs to the lipoxygenase family.</text>
</comment>
<protein>
    <recommendedName>
        <fullName evidence="11">Lipoxygenase domain-containing protein</fullName>
    </recommendedName>
</protein>
<evidence type="ECO:0000256" key="3">
    <source>
        <dbReference type="ARBA" id="ARBA00022723"/>
    </source>
</evidence>
<dbReference type="SUPFAM" id="SSF49723">
    <property type="entry name" value="Lipase/lipooxygenase domain (PLAT/LH2 domain)"/>
    <property type="match status" value="1"/>
</dbReference>
<sequence length="941" mass="104352">MLLSKAGVALTSAASGLQAGEGRNGLVGRDGVRESGVKRVKVVQVRANAGDGAGRSSSSSSSGSAATSIFNRVGSFLNRDRVEQQGAEVGGDKVVYKGTFTIMKKLAMLDLMDRGADLQDDATELMGKRVTVQLVSTEVDRDTGKALVSRETAVEGWVAVNDKLAAQDISFPMDFVVPKGFGVPGAIIVKNQHPNEFLLVSFSLAIPDADEAHYLTNSWVYNTANTEGRIFFQNKAYLPGDTPDGMKELREKELQDHRGDGTGERKASDRIYDYDVYNDLGKPDEDPALERPNLGGNAEYPYPRRCRTGRPPSKFNPAYESRKGIATFYIPRDECFERAKMSDFKADGMRSKGHALTSKVKSLLTKKKDFESIAAIKELYAPKGKDLGGMNNVLPEMSDIPKSEQQPLIFLEELINPDGERNTPLKYPLPMILHVDENAWQTNEQFAREFLAGLNPVMISLVKEFPLKSALDPKEFGDPTSAITAHHIEGALEGFSVEEALSKKKLFVADYHDAYLPFVERINAQKDAKTYATRALFFLSSDETLKVLALELVLPPTSPGGEKISKVFTPPKDYSAAKMYLWQCARAHVANNDIVAHQVFSHFSKCHAVTEALIIATNRQLSKLHPIHHLMAPHFKSTLEINRGARARLIPAGGVIEASFTPRAYSMRMAAANYRDTWTFDSQALPNDLIARGMAVPDPSAKHGVKLVVEDYPYAADGLELWSAIKSWNIDYVDIYYQDDAAVQNDVELQKWWSEFRYVGHADKKDAPGWPDVKSKENLVEVLTSSQWICSCQHAAINFGQYAYAGFMPHHPTSTRRLIPDEGTKEWEEFQRNPEKFYLSTISDVNSATTTMSVYEVLSSHAANEIYIGDRAANWAEDKRVNAAFKRFSKKLADIDELIKGRNADKNLKNRMGPAQLPYNLLRPSSKPGVTAMGIPNSITI</sequence>
<dbReference type="Gene3D" id="3.10.450.60">
    <property type="match status" value="1"/>
</dbReference>
<keyword evidence="7" id="KW-0560">Oxidoreductase</keyword>
<dbReference type="Gene3D" id="4.10.375.10">
    <property type="entry name" value="Lipoxygenase-1, Domain 2"/>
    <property type="match status" value="1"/>
</dbReference>
<feature type="region of interest" description="Disordered" evidence="10">
    <location>
        <begin position="282"/>
        <end position="317"/>
    </location>
</feature>
<evidence type="ECO:0000256" key="9">
    <source>
        <dbReference type="ARBA" id="ARBA00023160"/>
    </source>
</evidence>
<keyword evidence="5" id="KW-0276">Fatty acid metabolism</keyword>
<dbReference type="Gene3D" id="4.10.372.10">
    <property type="entry name" value="Lipoxygenase-1, Domain 3"/>
    <property type="match status" value="1"/>
</dbReference>
<dbReference type="InterPro" id="IPR027433">
    <property type="entry name" value="Lipoxygenase_dom_3"/>
</dbReference>
<dbReference type="EMBL" id="CM026431">
    <property type="protein sequence ID" value="KAG0558905.1"/>
    <property type="molecule type" value="Genomic_DNA"/>
</dbReference>
<gene>
    <name evidence="12" type="ORF">KC19_10G063700</name>
</gene>
<dbReference type="InterPro" id="IPR013819">
    <property type="entry name" value="LipOase_C"/>
</dbReference>
<evidence type="ECO:0000256" key="8">
    <source>
        <dbReference type="ARBA" id="ARBA00023098"/>
    </source>
</evidence>
<evidence type="ECO:0000256" key="7">
    <source>
        <dbReference type="ARBA" id="ARBA00023002"/>
    </source>
</evidence>
<dbReference type="Gene3D" id="2.60.60.20">
    <property type="entry name" value="PLAT/LH2 domain"/>
    <property type="match status" value="1"/>
</dbReference>
<dbReference type="InterPro" id="IPR000907">
    <property type="entry name" value="LipOase"/>
</dbReference>
<dbReference type="InterPro" id="IPR036226">
    <property type="entry name" value="LipOase_C_sf"/>
</dbReference>
<evidence type="ECO:0000256" key="10">
    <source>
        <dbReference type="SAM" id="MobiDB-lite"/>
    </source>
</evidence>
<dbReference type="GO" id="GO:0006633">
    <property type="term" value="P:fatty acid biosynthetic process"/>
    <property type="evidence" value="ECO:0007669"/>
    <property type="project" value="UniProtKB-KW"/>
</dbReference>
<evidence type="ECO:0000256" key="1">
    <source>
        <dbReference type="ARBA" id="ARBA00009419"/>
    </source>
</evidence>
<keyword evidence="6" id="KW-0223">Dioxygenase</keyword>
<organism evidence="12 13">
    <name type="scientific">Ceratodon purpureus</name>
    <name type="common">Fire moss</name>
    <name type="synonym">Dicranum purpureum</name>
    <dbReference type="NCBI Taxonomy" id="3225"/>
    <lineage>
        <taxon>Eukaryota</taxon>
        <taxon>Viridiplantae</taxon>
        <taxon>Streptophyta</taxon>
        <taxon>Embryophyta</taxon>
        <taxon>Bryophyta</taxon>
        <taxon>Bryophytina</taxon>
        <taxon>Bryopsida</taxon>
        <taxon>Dicranidae</taxon>
        <taxon>Pseudoditrichales</taxon>
        <taxon>Ditrichaceae</taxon>
        <taxon>Ceratodon</taxon>
    </lineage>
</organism>
<proteinExistence type="inferred from homology"/>
<reference evidence="12" key="1">
    <citation type="submission" date="2020-06" db="EMBL/GenBank/DDBJ databases">
        <title>WGS assembly of Ceratodon purpureus strain R40.</title>
        <authorList>
            <person name="Carey S.B."/>
            <person name="Jenkins J."/>
            <person name="Shu S."/>
            <person name="Lovell J.T."/>
            <person name="Sreedasyam A."/>
            <person name="Maumus F."/>
            <person name="Tiley G.P."/>
            <person name="Fernandez-Pozo N."/>
            <person name="Barry K."/>
            <person name="Chen C."/>
            <person name="Wang M."/>
            <person name="Lipzen A."/>
            <person name="Daum C."/>
            <person name="Saski C.A."/>
            <person name="Payton A.C."/>
            <person name="Mcbreen J.C."/>
            <person name="Conrad R.E."/>
            <person name="Kollar L.M."/>
            <person name="Olsson S."/>
            <person name="Huttunen S."/>
            <person name="Landis J.B."/>
            <person name="Wickett N.J."/>
            <person name="Johnson M.G."/>
            <person name="Rensing S.A."/>
            <person name="Grimwood J."/>
            <person name="Schmutz J."/>
            <person name="Mcdaniel S.F."/>
        </authorList>
    </citation>
    <scope>NUCLEOTIDE SEQUENCE</scope>
    <source>
        <strain evidence="12">R40</strain>
    </source>
</reference>
<comment type="caution">
    <text evidence="12">The sequence shown here is derived from an EMBL/GenBank/DDBJ whole genome shotgun (WGS) entry which is preliminary data.</text>
</comment>
<accession>A0A8T0GJZ9</accession>